<protein>
    <recommendedName>
        <fullName evidence="4">Extracellular membrane protein CFEM domain-containing protein</fullName>
    </recommendedName>
</protein>
<name>A0A9P9DXT7_9HYPO</name>
<organism evidence="2 3">
    <name type="scientific">Dactylonectria estremocensis</name>
    <dbReference type="NCBI Taxonomy" id="1079267"/>
    <lineage>
        <taxon>Eukaryota</taxon>
        <taxon>Fungi</taxon>
        <taxon>Dikarya</taxon>
        <taxon>Ascomycota</taxon>
        <taxon>Pezizomycotina</taxon>
        <taxon>Sordariomycetes</taxon>
        <taxon>Hypocreomycetidae</taxon>
        <taxon>Hypocreales</taxon>
        <taxon>Nectriaceae</taxon>
        <taxon>Dactylonectria</taxon>
    </lineage>
</organism>
<dbReference type="EMBL" id="JAGMUU010000023">
    <property type="protein sequence ID" value="KAH7126446.1"/>
    <property type="molecule type" value="Genomic_DNA"/>
</dbReference>
<keyword evidence="1" id="KW-0732">Signal</keyword>
<dbReference type="Proteomes" id="UP000717696">
    <property type="component" value="Unassembled WGS sequence"/>
</dbReference>
<evidence type="ECO:0000256" key="1">
    <source>
        <dbReference type="SAM" id="SignalP"/>
    </source>
</evidence>
<gene>
    <name evidence="2" type="ORF">B0J13DRAFT_530989</name>
</gene>
<dbReference type="OrthoDB" id="10463160at2759"/>
<proteinExistence type="predicted"/>
<feature type="signal peptide" evidence="1">
    <location>
        <begin position="1"/>
        <end position="18"/>
    </location>
</feature>
<reference evidence="2" key="1">
    <citation type="journal article" date="2021" name="Nat. Commun.">
        <title>Genetic determinants of endophytism in the Arabidopsis root mycobiome.</title>
        <authorList>
            <person name="Mesny F."/>
            <person name="Miyauchi S."/>
            <person name="Thiergart T."/>
            <person name="Pickel B."/>
            <person name="Atanasova L."/>
            <person name="Karlsson M."/>
            <person name="Huettel B."/>
            <person name="Barry K.W."/>
            <person name="Haridas S."/>
            <person name="Chen C."/>
            <person name="Bauer D."/>
            <person name="Andreopoulos W."/>
            <person name="Pangilinan J."/>
            <person name="LaButti K."/>
            <person name="Riley R."/>
            <person name="Lipzen A."/>
            <person name="Clum A."/>
            <person name="Drula E."/>
            <person name="Henrissat B."/>
            <person name="Kohler A."/>
            <person name="Grigoriev I.V."/>
            <person name="Martin F.M."/>
            <person name="Hacquard S."/>
        </authorList>
    </citation>
    <scope>NUCLEOTIDE SEQUENCE</scope>
    <source>
        <strain evidence="2">MPI-CAGE-AT-0021</strain>
    </source>
</reference>
<feature type="chain" id="PRO_5040311326" description="Extracellular membrane protein CFEM domain-containing protein" evidence="1">
    <location>
        <begin position="19"/>
        <end position="176"/>
    </location>
</feature>
<sequence length="176" mass="18534">MLLLTLVVLAVLALPSTCLSPRQTLPDAAIVPSFCGPMPLEIYNKFSALKEGCICFANVEYDACNENAFGNNRPDDSIICGVRQCQNYNLCELLNPCAQTAPPGLQVLNCSTTEKSYPQLSTGSWGHDTAPPDAVATCVAFVAAEAAGIDEFGFARGFLLVADSLAKSSVNVGKGP</sequence>
<evidence type="ECO:0000313" key="3">
    <source>
        <dbReference type="Proteomes" id="UP000717696"/>
    </source>
</evidence>
<dbReference type="AlphaFoldDB" id="A0A9P9DXT7"/>
<evidence type="ECO:0000313" key="2">
    <source>
        <dbReference type="EMBL" id="KAH7126446.1"/>
    </source>
</evidence>
<comment type="caution">
    <text evidence="2">The sequence shown here is derived from an EMBL/GenBank/DDBJ whole genome shotgun (WGS) entry which is preliminary data.</text>
</comment>
<keyword evidence="3" id="KW-1185">Reference proteome</keyword>
<accession>A0A9P9DXT7</accession>
<evidence type="ECO:0008006" key="4">
    <source>
        <dbReference type="Google" id="ProtNLM"/>
    </source>
</evidence>